<dbReference type="GO" id="GO:0006518">
    <property type="term" value="P:peptide metabolic process"/>
    <property type="evidence" value="ECO:0007669"/>
    <property type="project" value="UniProtKB-ARBA"/>
</dbReference>
<dbReference type="SMART" id="SM00922">
    <property type="entry name" value="MR_MLE"/>
    <property type="match status" value="1"/>
</dbReference>
<dbReference type="InterPro" id="IPR036849">
    <property type="entry name" value="Enolase-like_C_sf"/>
</dbReference>
<dbReference type="Proteomes" id="UP000050909">
    <property type="component" value="Unassembled WGS sequence"/>
</dbReference>
<dbReference type="GO" id="GO:0016855">
    <property type="term" value="F:racemase and epimerase activity, acting on amino acids and derivatives"/>
    <property type="evidence" value="ECO:0007669"/>
    <property type="project" value="UniProtKB-UniRule"/>
</dbReference>
<comment type="cofactor">
    <cofactor evidence="6 7">
        <name>Mg(2+)</name>
        <dbReference type="ChEBI" id="CHEBI:18420"/>
    </cofactor>
    <text evidence="6 7">Binds 1 Mg(2+) ion per subunit.</text>
</comment>
<dbReference type="AlphaFoldDB" id="A0A0R1GVM9"/>
<dbReference type="EC" id="5.1.1.-" evidence="7"/>
<dbReference type="PANTHER" id="PTHR48073">
    <property type="entry name" value="O-SUCCINYLBENZOATE SYNTHASE-RELATED"/>
    <property type="match status" value="1"/>
</dbReference>
<dbReference type="InterPro" id="IPR029017">
    <property type="entry name" value="Enolase-like_N"/>
</dbReference>
<sequence length="357" mass="39493">MIQNKIESISYERVEIPLEVPFVTARHRVDSINAIEVKVRLSSGLVGVGSATPNEVVTGDSMESIIHTISTKINPSIVGSTIDNWENLLRSVRTSVFGQTPAKAAVEMALYDLRSQLFNTSLTTMLGGAKTFITTDFTVGLSAPVKMIKRIEAKVAEGFHSIKIKLGESDYNEDLELLRMLSSKAWNGISFRIDANQAWTVQQTKELIDFLKQSSLEISFIEQPLRADDLQGMRNLVAYSDIPIMADESVHSVNDALKVLTSGAADLINIKLMKTGGISEAERINQLCELFNVPVMVGCMIESEVGISAAVSFACAHDNVKYTDLDSIFMIRYSYSGNRIIRIKEDKIYPFIRRGGD</sequence>
<evidence type="ECO:0000256" key="3">
    <source>
        <dbReference type="ARBA" id="ARBA00022842"/>
    </source>
</evidence>
<evidence type="ECO:0000256" key="5">
    <source>
        <dbReference type="PIRSR" id="PIRSR634603-1"/>
    </source>
</evidence>
<name>A0A0R1GVM9_9LACO</name>
<evidence type="ECO:0000256" key="2">
    <source>
        <dbReference type="ARBA" id="ARBA00022723"/>
    </source>
</evidence>
<evidence type="ECO:0000256" key="4">
    <source>
        <dbReference type="ARBA" id="ARBA00023235"/>
    </source>
</evidence>
<comment type="similarity">
    <text evidence="1 7">Belongs to the mandelate racemase/muconate lactonizing enzyme family.</text>
</comment>
<dbReference type="SUPFAM" id="SSF51604">
    <property type="entry name" value="Enolase C-terminal domain-like"/>
    <property type="match status" value="1"/>
</dbReference>
<evidence type="ECO:0000313" key="9">
    <source>
        <dbReference type="EMBL" id="KRK37737.1"/>
    </source>
</evidence>
<dbReference type="Gene3D" id="3.30.390.10">
    <property type="entry name" value="Enolase-like, N-terminal domain"/>
    <property type="match status" value="1"/>
</dbReference>
<dbReference type="RefSeq" id="WP_056947199.1">
    <property type="nucleotide sequence ID" value="NZ_AZCV01000003.1"/>
</dbReference>
<feature type="active site" description="Proton acceptor; specific for (S)-substrate epimerization" evidence="5">
    <location>
        <position position="271"/>
    </location>
</feature>
<dbReference type="Gene3D" id="3.20.20.120">
    <property type="entry name" value="Enolase-like C-terminal domain"/>
    <property type="match status" value="1"/>
</dbReference>
<comment type="caution">
    <text evidence="9">The sequence shown here is derived from an EMBL/GenBank/DDBJ whole genome shotgun (WGS) entry which is preliminary data.</text>
</comment>
<dbReference type="InterPro" id="IPR029065">
    <property type="entry name" value="Enolase_C-like"/>
</dbReference>
<feature type="domain" description="Mandelate racemase/muconate lactonizing enzyme C-terminal" evidence="8">
    <location>
        <begin position="144"/>
        <end position="243"/>
    </location>
</feature>
<feature type="binding site" evidence="6">
    <location>
        <position position="247"/>
    </location>
    <ligand>
        <name>Mg(2+)</name>
        <dbReference type="ChEBI" id="CHEBI:18420"/>
    </ligand>
</feature>
<dbReference type="PATRIC" id="fig|1423722.3.peg.1089"/>
<dbReference type="InterPro" id="IPR034603">
    <property type="entry name" value="Dipeptide_epimerase"/>
</dbReference>
<feature type="binding site" evidence="6">
    <location>
        <position position="222"/>
    </location>
    <ligand>
        <name>Mg(2+)</name>
        <dbReference type="ChEBI" id="CHEBI:18420"/>
    </ligand>
</feature>
<evidence type="ECO:0000256" key="7">
    <source>
        <dbReference type="RuleBase" id="RU366006"/>
    </source>
</evidence>
<evidence type="ECO:0000256" key="6">
    <source>
        <dbReference type="PIRSR" id="PIRSR634603-3"/>
    </source>
</evidence>
<dbReference type="PANTHER" id="PTHR48073:SF2">
    <property type="entry name" value="O-SUCCINYLBENZOATE SYNTHASE"/>
    <property type="match status" value="1"/>
</dbReference>
<organism evidence="9 10">
    <name type="scientific">Amylolactobacillus amylotrophicus DSM 20534</name>
    <dbReference type="NCBI Taxonomy" id="1423722"/>
    <lineage>
        <taxon>Bacteria</taxon>
        <taxon>Bacillati</taxon>
        <taxon>Bacillota</taxon>
        <taxon>Bacilli</taxon>
        <taxon>Lactobacillales</taxon>
        <taxon>Lactobacillaceae</taxon>
        <taxon>Amylolactobacillus</taxon>
    </lineage>
</organism>
<accession>A0A0R1GVM9</accession>
<feature type="binding site" evidence="6">
    <location>
        <position position="194"/>
    </location>
    <ligand>
        <name>Mg(2+)</name>
        <dbReference type="ChEBI" id="CHEBI:18420"/>
    </ligand>
</feature>
<feature type="active site" description="Proton acceptor; specific for (R)-substrate epimerization" evidence="5">
    <location>
        <position position="165"/>
    </location>
</feature>
<keyword evidence="2 6" id="KW-0479">Metal-binding</keyword>
<dbReference type="SFLD" id="SFLDS00001">
    <property type="entry name" value="Enolase"/>
    <property type="match status" value="1"/>
</dbReference>
<dbReference type="InterPro" id="IPR013342">
    <property type="entry name" value="Mandelate_racemase_C"/>
</dbReference>
<keyword evidence="10" id="KW-1185">Reference proteome</keyword>
<dbReference type="SFLD" id="SFLDG00180">
    <property type="entry name" value="muconate_cycloisomerase"/>
    <property type="match status" value="1"/>
</dbReference>
<dbReference type="Pfam" id="PF13378">
    <property type="entry name" value="MR_MLE_C"/>
    <property type="match status" value="1"/>
</dbReference>
<dbReference type="GO" id="GO:0000287">
    <property type="term" value="F:magnesium ion binding"/>
    <property type="evidence" value="ECO:0007669"/>
    <property type="project" value="UniProtKB-ARBA"/>
</dbReference>
<protein>
    <recommendedName>
        <fullName evidence="7">Dipeptide epimerase</fullName>
        <ecNumber evidence="7">5.1.1.-</ecNumber>
    </recommendedName>
</protein>
<gene>
    <name evidence="9" type="ORF">FC62_GL001067</name>
</gene>
<dbReference type="SFLD" id="SFLDF00009">
    <property type="entry name" value="o-succinylbenzoate_synthase"/>
    <property type="match status" value="1"/>
</dbReference>
<evidence type="ECO:0000259" key="8">
    <source>
        <dbReference type="SMART" id="SM00922"/>
    </source>
</evidence>
<dbReference type="CDD" id="cd03319">
    <property type="entry name" value="L-Ala-DL-Glu_epimerase"/>
    <property type="match status" value="1"/>
</dbReference>
<reference evidence="9 10" key="1">
    <citation type="journal article" date="2015" name="Genome Announc.">
        <title>Expanding the biotechnology potential of lactobacilli through comparative genomics of 213 strains and associated genera.</title>
        <authorList>
            <person name="Sun Z."/>
            <person name="Harris H.M."/>
            <person name="McCann A."/>
            <person name="Guo C."/>
            <person name="Argimon S."/>
            <person name="Zhang W."/>
            <person name="Yang X."/>
            <person name="Jeffery I.B."/>
            <person name="Cooney J.C."/>
            <person name="Kagawa T.F."/>
            <person name="Liu W."/>
            <person name="Song Y."/>
            <person name="Salvetti E."/>
            <person name="Wrobel A."/>
            <person name="Rasinkangas P."/>
            <person name="Parkhill J."/>
            <person name="Rea M.C."/>
            <person name="O'Sullivan O."/>
            <person name="Ritari J."/>
            <person name="Douillard F.P."/>
            <person name="Paul Ross R."/>
            <person name="Yang R."/>
            <person name="Briner A.E."/>
            <person name="Felis G.E."/>
            <person name="de Vos W.M."/>
            <person name="Barrangou R."/>
            <person name="Klaenhammer T.R."/>
            <person name="Caufield P.W."/>
            <person name="Cui Y."/>
            <person name="Zhang H."/>
            <person name="O'Toole P.W."/>
        </authorList>
    </citation>
    <scope>NUCLEOTIDE SEQUENCE [LARGE SCALE GENOMIC DNA]</scope>
    <source>
        <strain evidence="9 10">DSM 20534</strain>
    </source>
</reference>
<dbReference type="Pfam" id="PF02746">
    <property type="entry name" value="MR_MLE_N"/>
    <property type="match status" value="1"/>
</dbReference>
<keyword evidence="3 6" id="KW-0460">Magnesium</keyword>
<evidence type="ECO:0000313" key="10">
    <source>
        <dbReference type="Proteomes" id="UP000050909"/>
    </source>
</evidence>
<evidence type="ECO:0000256" key="1">
    <source>
        <dbReference type="ARBA" id="ARBA00008031"/>
    </source>
</evidence>
<dbReference type="EMBL" id="AZCV01000003">
    <property type="protein sequence ID" value="KRK37737.1"/>
    <property type="molecule type" value="Genomic_DNA"/>
</dbReference>
<dbReference type="FunFam" id="3.30.390.10:FF:000009">
    <property type="entry name" value="Hydrophobic dipeptide epimerase"/>
    <property type="match status" value="1"/>
</dbReference>
<keyword evidence="4 7" id="KW-0413">Isomerase</keyword>
<dbReference type="SUPFAM" id="SSF54826">
    <property type="entry name" value="Enolase N-terminal domain-like"/>
    <property type="match status" value="1"/>
</dbReference>
<proteinExistence type="inferred from homology"/>
<dbReference type="InterPro" id="IPR013341">
    <property type="entry name" value="Mandelate_racemase_N_dom"/>
</dbReference>